<comment type="caution">
    <text evidence="1">The sequence shown here is derived from an EMBL/GenBank/DDBJ whole genome shotgun (WGS) entry which is preliminary data.</text>
</comment>
<dbReference type="EMBL" id="NMUH01007668">
    <property type="protein sequence ID" value="MQM17645.1"/>
    <property type="molecule type" value="Genomic_DNA"/>
</dbReference>
<dbReference type="Proteomes" id="UP000652761">
    <property type="component" value="Unassembled WGS sequence"/>
</dbReference>
<proteinExistence type="predicted"/>
<evidence type="ECO:0000313" key="1">
    <source>
        <dbReference type="EMBL" id="MQM17645.1"/>
    </source>
</evidence>
<evidence type="ECO:0000313" key="2">
    <source>
        <dbReference type="Proteomes" id="UP000652761"/>
    </source>
</evidence>
<accession>A0A843XEH9</accession>
<dbReference type="AlphaFoldDB" id="A0A843XEH9"/>
<reference evidence="1" key="1">
    <citation type="submission" date="2017-07" db="EMBL/GenBank/DDBJ databases">
        <title>Taro Niue Genome Assembly and Annotation.</title>
        <authorList>
            <person name="Atibalentja N."/>
            <person name="Keating K."/>
            <person name="Fields C.J."/>
        </authorList>
    </citation>
    <scope>NUCLEOTIDE SEQUENCE</scope>
    <source>
        <strain evidence="1">Niue_2</strain>
        <tissue evidence="1">Leaf</tissue>
    </source>
</reference>
<organism evidence="1 2">
    <name type="scientific">Colocasia esculenta</name>
    <name type="common">Wild taro</name>
    <name type="synonym">Arum esculentum</name>
    <dbReference type="NCBI Taxonomy" id="4460"/>
    <lineage>
        <taxon>Eukaryota</taxon>
        <taxon>Viridiplantae</taxon>
        <taxon>Streptophyta</taxon>
        <taxon>Embryophyta</taxon>
        <taxon>Tracheophyta</taxon>
        <taxon>Spermatophyta</taxon>
        <taxon>Magnoliopsida</taxon>
        <taxon>Liliopsida</taxon>
        <taxon>Araceae</taxon>
        <taxon>Aroideae</taxon>
        <taxon>Colocasieae</taxon>
        <taxon>Colocasia</taxon>
    </lineage>
</organism>
<keyword evidence="2" id="KW-1185">Reference proteome</keyword>
<gene>
    <name evidence="1" type="ORF">Taro_050619</name>
</gene>
<sequence length="68" mass="7561">MGKIDHAGRSRQVLMRIATVVRSGGQNVTGCLSRSDRDMYQCHDGPENVTYWAVAFTGSEPEFEQEKG</sequence>
<name>A0A843XEH9_COLES</name>
<protein>
    <submittedName>
        <fullName evidence="1">Uncharacterized protein</fullName>
    </submittedName>
</protein>